<dbReference type="Proteomes" id="UP000198976">
    <property type="component" value="Chromosome I"/>
</dbReference>
<feature type="domain" description="Helix-hairpin-helix DNA-binding motif class 1" evidence="3">
    <location>
        <begin position="261"/>
        <end position="280"/>
    </location>
</feature>
<evidence type="ECO:0000256" key="1">
    <source>
        <dbReference type="SAM" id="MobiDB-lite"/>
    </source>
</evidence>
<feature type="region of interest" description="Disordered" evidence="1">
    <location>
        <begin position="93"/>
        <end position="125"/>
    </location>
</feature>
<dbReference type="InterPro" id="IPR051675">
    <property type="entry name" value="Endo/Exo/Phosphatase_dom_1"/>
</dbReference>
<evidence type="ECO:0000313" key="4">
    <source>
        <dbReference type="EMBL" id="SDT89971.1"/>
    </source>
</evidence>
<dbReference type="Pfam" id="PF10531">
    <property type="entry name" value="SLBB"/>
    <property type="match status" value="1"/>
</dbReference>
<dbReference type="Gene3D" id="3.10.560.10">
    <property type="entry name" value="Outer membrane lipoprotein wza domain like"/>
    <property type="match status" value="1"/>
</dbReference>
<proteinExistence type="predicted"/>
<evidence type="ECO:0000313" key="5">
    <source>
        <dbReference type="Proteomes" id="UP000198976"/>
    </source>
</evidence>
<dbReference type="EMBL" id="LT629792">
    <property type="protein sequence ID" value="SDT89971.1"/>
    <property type="molecule type" value="Genomic_DNA"/>
</dbReference>
<keyword evidence="2" id="KW-0812">Transmembrane</keyword>
<dbReference type="InterPro" id="IPR019554">
    <property type="entry name" value="Soluble_ligand-bd"/>
</dbReference>
<dbReference type="SMART" id="SM00278">
    <property type="entry name" value="HhH1"/>
    <property type="match status" value="2"/>
</dbReference>
<dbReference type="PANTHER" id="PTHR21180:SF32">
    <property type="entry name" value="ENDONUCLEASE_EXONUCLEASE_PHOSPHATASE FAMILY DOMAIN-CONTAINING PROTEIN 1"/>
    <property type="match status" value="1"/>
</dbReference>
<name>A0ABY0V6D1_9ACTO</name>
<feature type="domain" description="Helix-hairpin-helix DNA-binding motif class 1" evidence="3">
    <location>
        <begin position="231"/>
        <end position="250"/>
    </location>
</feature>
<keyword evidence="2" id="KW-0472">Membrane</keyword>
<gene>
    <name evidence="4" type="ORF">SAMN04489714_0702</name>
</gene>
<dbReference type="InterPro" id="IPR004509">
    <property type="entry name" value="Competence_ComEA_HhH"/>
</dbReference>
<accession>A0ABY0V6D1</accession>
<evidence type="ECO:0000256" key="2">
    <source>
        <dbReference type="SAM" id="Phobius"/>
    </source>
</evidence>
<feature type="region of interest" description="Disordered" evidence="1">
    <location>
        <begin position="188"/>
        <end position="220"/>
    </location>
</feature>
<keyword evidence="5" id="KW-1185">Reference proteome</keyword>
<feature type="transmembrane region" description="Helical" evidence="2">
    <location>
        <begin position="68"/>
        <end position="87"/>
    </location>
</feature>
<sequence>MRHFALELSTLALPLFRDSPQYPYSAHMDLLQRRRLKKLTHAVYAQAASERGDETPEQRIRILPSAPAVIVLVLVIVLVSAISVWRFRSAPDTAHSLDESSPNEAPAAQSAQSSSAVTGVDEGDLLTPSDTASVTVYVTGQVGQPQVVELPDGSRVIDAVDAAGGPLADADLESLNMARVLVDGEHIAVTKPGESPPPGAQTGTPSRNDSDGNPAGNTAPSCININTAESAELENLDGVGPAIAQRIIDYRQTVGRFDSVEQLDDVSGIGPAMLQKISTGACV</sequence>
<keyword evidence="2" id="KW-1133">Transmembrane helix</keyword>
<evidence type="ECO:0000259" key="3">
    <source>
        <dbReference type="SMART" id="SM00278"/>
    </source>
</evidence>
<dbReference type="SUPFAM" id="SSF47781">
    <property type="entry name" value="RuvA domain 2-like"/>
    <property type="match status" value="1"/>
</dbReference>
<dbReference type="Pfam" id="PF12836">
    <property type="entry name" value="HHH_3"/>
    <property type="match status" value="1"/>
</dbReference>
<dbReference type="InterPro" id="IPR010994">
    <property type="entry name" value="RuvA_2-like"/>
</dbReference>
<dbReference type="NCBIfam" id="TIGR00426">
    <property type="entry name" value="competence protein ComEA helix-hairpin-helix repeat region"/>
    <property type="match status" value="1"/>
</dbReference>
<dbReference type="InterPro" id="IPR003583">
    <property type="entry name" value="Hlx-hairpin-Hlx_DNA-bd_motif"/>
</dbReference>
<dbReference type="PANTHER" id="PTHR21180">
    <property type="entry name" value="ENDONUCLEASE/EXONUCLEASE/PHOSPHATASE FAMILY DOMAIN-CONTAINING PROTEIN 1"/>
    <property type="match status" value="1"/>
</dbReference>
<dbReference type="Gene3D" id="1.10.150.320">
    <property type="entry name" value="Photosystem II 12 kDa extrinsic protein"/>
    <property type="match status" value="1"/>
</dbReference>
<reference evidence="4 5" key="1">
    <citation type="submission" date="2016-10" db="EMBL/GenBank/DDBJ databases">
        <authorList>
            <person name="Varghese N."/>
            <person name="Submissions S."/>
        </authorList>
    </citation>
    <scope>NUCLEOTIDE SEQUENCE [LARGE SCALE GENOMIC DNA]</scope>
    <source>
        <strain evidence="4 5">DSM 9169</strain>
    </source>
</reference>
<protein>
    <submittedName>
        <fullName evidence="4">Competence protein ComEA</fullName>
    </submittedName>
</protein>
<organism evidence="4 5">
    <name type="scientific">Schaalia radingae</name>
    <dbReference type="NCBI Taxonomy" id="131110"/>
    <lineage>
        <taxon>Bacteria</taxon>
        <taxon>Bacillati</taxon>
        <taxon>Actinomycetota</taxon>
        <taxon>Actinomycetes</taxon>
        <taxon>Actinomycetales</taxon>
        <taxon>Actinomycetaceae</taxon>
        <taxon>Schaalia</taxon>
    </lineage>
</organism>
<feature type="compositionally biased region" description="Low complexity" evidence="1">
    <location>
        <begin position="99"/>
        <end position="116"/>
    </location>
</feature>